<evidence type="ECO:0000256" key="1">
    <source>
        <dbReference type="SAM" id="MobiDB-lite"/>
    </source>
</evidence>
<accession>A0ABQ9EB50</accession>
<gene>
    <name evidence="2" type="ORF">KUTeg_018965</name>
</gene>
<feature type="compositionally biased region" description="Basic and acidic residues" evidence="1">
    <location>
        <begin position="901"/>
        <end position="910"/>
    </location>
</feature>
<organism evidence="2 3">
    <name type="scientific">Tegillarca granosa</name>
    <name type="common">Malaysian cockle</name>
    <name type="synonym">Anadara granosa</name>
    <dbReference type="NCBI Taxonomy" id="220873"/>
    <lineage>
        <taxon>Eukaryota</taxon>
        <taxon>Metazoa</taxon>
        <taxon>Spiralia</taxon>
        <taxon>Lophotrochozoa</taxon>
        <taxon>Mollusca</taxon>
        <taxon>Bivalvia</taxon>
        <taxon>Autobranchia</taxon>
        <taxon>Pteriomorphia</taxon>
        <taxon>Arcoida</taxon>
        <taxon>Arcoidea</taxon>
        <taxon>Arcidae</taxon>
        <taxon>Tegillarca</taxon>
    </lineage>
</organism>
<comment type="caution">
    <text evidence="2">The sequence shown here is derived from an EMBL/GenBank/DDBJ whole genome shotgun (WGS) entry which is preliminary data.</text>
</comment>
<dbReference type="Proteomes" id="UP001217089">
    <property type="component" value="Unassembled WGS sequence"/>
</dbReference>
<proteinExistence type="predicted"/>
<evidence type="ECO:0000313" key="2">
    <source>
        <dbReference type="EMBL" id="KAJ8302569.1"/>
    </source>
</evidence>
<reference evidence="2 3" key="1">
    <citation type="submission" date="2022-12" db="EMBL/GenBank/DDBJ databases">
        <title>Chromosome-level genome of Tegillarca granosa.</title>
        <authorList>
            <person name="Kim J."/>
        </authorList>
    </citation>
    <scope>NUCLEOTIDE SEQUENCE [LARGE SCALE GENOMIC DNA]</scope>
    <source>
        <strain evidence="2">Teg-2019</strain>
        <tissue evidence="2">Adductor muscle</tissue>
    </source>
</reference>
<keyword evidence="3" id="KW-1185">Reference proteome</keyword>
<sequence length="1029" mass="119493">MDKDNENQSGEKKKKKKKKRAKEDEELSESHQDSDNKRHFTIINNYYYYNIDDCQGVAVGNKSSVIVQTTNSEKEVRKEVTEYFKNQKAAGEMTLDMVLVGMLKYLLFHKVTRRRTQSAQIDSWASSEGVNSQYKIRDPDEFLQDMNHFRKGNYVLLTCKNRYEYYLESLAMIPWFAVYDFDEKSREDGLLSIVEEKIKSLRALYICTWNDKPKLADYSTMWCLIRGSTQEANSRTPNDPKQWSRQVRKEIEYHLEELVRNTEMCSVLKIVVIWPDNEDLIEYLHKFIGRMEEIIDPQPTIILVDSNRNKSTVEGSIIEMMKPNYTLYTELGDLCHSIRKSMGKAKENQKQLLYQLKTSSGDNDPKIDEAFASSLRENLEVLYLNTNPYGKTSFDIDEIKEEEDRFFRGANLRWFAYYECGAGHFDAERDITIDIVDRILNGFVKQYKSGFITLFHAPGAGGTTLAQRVLWDLSRETPCAKLILTFRSKLNDIARQIEALYEKTHLPIVLLIDGVEEHKAKFLMNSLEKPENEQKAECCYQKALELCNASVNRGNDEIEDSMKHTLMHVYHMYGMFYVRKISKFTGRDPGEEPRVRTAKNEFETRAGELLQWAIMACDLFSNGRKKTPLGSEQSYGYIGEIRARLHICDFVLRHVSFKTLADFMAKSNDQKISDFVKESCTFVIELIMECFGVVDSNDLGREFYRIIDWYNKLFQNKYPRLDHFGRVEEEDTCTRRLKASLIKMKYSVSDNYHTIDNITSTEDLAYLVELFEANMRDSETYGVENNRRAIDLDYKDWMFAIRSKKYPRTYSVEDVLIKVRQWHYLLNSPTSTYYLFVLLSILGFGMDYRSGNSELLMEANDLKDSLKIANRFKRMSGPRIPWEWLGVGDGIRCLIPNQKVPRHDDTDKNKPNPNAPPMLARLKGTISRPNDKVQSGFITLDLGQNPIHINAFFVPIRTKEKLVGQAYAGRRVEFALGFSISEGYGAYEVFLLKRIQCSKCKRGVEIKSDEDSVPCHCGQILYKELCSES</sequence>
<evidence type="ECO:0000313" key="3">
    <source>
        <dbReference type="Proteomes" id="UP001217089"/>
    </source>
</evidence>
<feature type="region of interest" description="Disordered" evidence="1">
    <location>
        <begin position="1"/>
        <end position="34"/>
    </location>
</feature>
<name>A0ABQ9EB50_TEGGR</name>
<dbReference type="EMBL" id="JARBDR010000917">
    <property type="protein sequence ID" value="KAJ8302569.1"/>
    <property type="molecule type" value="Genomic_DNA"/>
</dbReference>
<protein>
    <submittedName>
        <fullName evidence="2">Uncharacterized protein</fullName>
    </submittedName>
</protein>
<feature type="region of interest" description="Disordered" evidence="1">
    <location>
        <begin position="899"/>
        <end position="918"/>
    </location>
</feature>
<feature type="compositionally biased region" description="Basic and acidic residues" evidence="1">
    <location>
        <begin position="1"/>
        <end position="11"/>
    </location>
</feature>
<dbReference type="PANTHER" id="PTHR16155:SF19">
    <property type="entry name" value="DED DOMAIN-CONTAINING PROTEIN"/>
    <property type="match status" value="1"/>
</dbReference>
<dbReference type="PANTHER" id="PTHR16155">
    <property type="entry name" value="DED DOMAIN-CONTAINING PROTEIN"/>
    <property type="match status" value="1"/>
</dbReference>